<name>A0A2N0UT82_9FIRM</name>
<dbReference type="EMBL" id="NNSR01000048">
    <property type="protein sequence ID" value="PKD30220.1"/>
    <property type="molecule type" value="Genomic_DNA"/>
</dbReference>
<sequence length="926" mass="104347">MSKFCGKCGSKLDEITGFCPQCDKETIIQKEINKNRKKAKHKSIVRISIIVVAVVFVAAIAFFSLDYFDVIPTQISESLGIKSSGLFNIESDKAFVFTSDDKENVVNFYCEPEIKFSSLELYCENPDTHLSDFSDNDKDNKENFFVASANIKENTNKTLKYHAVLKDGLRYYVSNTIEIQVKDDWSDDELSAMDNADKEIQTLLSDKNFKNKSIEQRAKEVEKLLKKLSSEENGSLILQDSIKFDEGSKIYSYLYSNGCIGCVSVEMNDNSNGMINGGVADTSVKNTLTTSNIKNKTSKEKTKNSGDNVNAVIMYDWYKDNDAILDFYKDYQNKWTSDGMKTDLAVNPTVEQYKTQLSGKQLVLIAAHGDRVKSPFNTYSIICTYEECTKEKDKSYKFDLNQHNIIRRNYVDGTVYCISPNFFSTYYGDGSLKNSIVLIDSCLAFGENEEIDYDLASSIPDAGAVVGFHNSVNIFRENNADKTNKAKYTIKGYGPLFMENIVKSLMTSKTIGQSFENAKNLLGETQYEYFQTYYEKADDEDDKEVYPLIIGNSETKLSVSANKHDYVANNYLVMADDKYICSDGNAIYYKNTMFESGKKIVDQTNSGHLMSDGNTVYFSVTNTCDADGNKNEMYLTNGNGSQIYYQDDIYSVNIDGSNLEKVFSADHEIFFVGYYKGCIYYVDQAFENGTLQKYDTKSKSKSELAGAENAYRLGNKIYYSTDIVSQNVELIKNNTVNAMDLDTEKITQVATGSTLNGSVLADDKLHFISFKYKYDAKSNESKVYDQYIYTIDKNGTVKNSNKVPDATLPATIVGENTVIYTDSVDLSNKKYYIYNLENGKKAQIDSKDFTFMSFPIDLVNSNDVYYVGFLGNPSVNSNLVGVGKVTENGSTPCEIDGSEYVNIETIRYCFVDGVFIDGNFKYYELD</sequence>
<keyword evidence="1" id="KW-1133">Transmembrane helix</keyword>
<feature type="transmembrane region" description="Helical" evidence="1">
    <location>
        <begin position="44"/>
        <end position="65"/>
    </location>
</feature>
<gene>
    <name evidence="2" type="ORF">RBATCC27255_01075</name>
</gene>
<dbReference type="AlphaFoldDB" id="A0A2N0UT82"/>
<accession>A0A2N0UT82</accession>
<organism evidence="2 3">
    <name type="scientific">Ruminococcus bromii</name>
    <dbReference type="NCBI Taxonomy" id="40518"/>
    <lineage>
        <taxon>Bacteria</taxon>
        <taxon>Bacillati</taxon>
        <taxon>Bacillota</taxon>
        <taxon>Clostridia</taxon>
        <taxon>Eubacteriales</taxon>
        <taxon>Oscillospiraceae</taxon>
        <taxon>Ruminococcus</taxon>
    </lineage>
</organism>
<evidence type="ECO:0000256" key="1">
    <source>
        <dbReference type="SAM" id="Phobius"/>
    </source>
</evidence>
<reference evidence="2" key="1">
    <citation type="journal article" date="2018" name="Environ. Microbiol.">
        <title>Sporulation capability and amylosome conservation among diverse human colonic and rumen isolates of the keystone starch-degrader Ruminococcus bromii.</title>
        <authorList>
            <person name="Mukhopadhya I."/>
            <person name="Morais S."/>
            <person name="Laverde-Gomez J."/>
            <person name="Sheridan P.O."/>
            <person name="Walker A.W."/>
            <person name="Kelly W."/>
            <person name="Klieve A.V."/>
            <person name="Ouwerkerk D."/>
            <person name="Duncan S.H."/>
            <person name="Louis P."/>
            <person name="Koropatkin N."/>
            <person name="Cockburn D."/>
            <person name="Kibler R."/>
            <person name="Cooper P.J."/>
            <person name="Sandoval C."/>
            <person name="Crost E."/>
            <person name="Juge N."/>
            <person name="Bayer E.A."/>
            <person name="Flint H.J."/>
        </authorList>
    </citation>
    <scope>NUCLEOTIDE SEQUENCE [LARGE SCALE GENOMIC DNA]</scope>
    <source>
        <strain evidence="2">ATCC 27255</strain>
    </source>
</reference>
<keyword evidence="1" id="KW-0812">Transmembrane</keyword>
<dbReference type="RefSeq" id="WP_101029087.1">
    <property type="nucleotide sequence ID" value="NZ_CABMMZ010000048.1"/>
</dbReference>
<dbReference type="Proteomes" id="UP000233425">
    <property type="component" value="Unassembled WGS sequence"/>
</dbReference>
<evidence type="ECO:0000313" key="2">
    <source>
        <dbReference type="EMBL" id="PKD30220.1"/>
    </source>
</evidence>
<protein>
    <submittedName>
        <fullName evidence="2">Uncharacterized protein</fullName>
    </submittedName>
</protein>
<keyword evidence="3" id="KW-1185">Reference proteome</keyword>
<proteinExistence type="predicted"/>
<keyword evidence="1" id="KW-0472">Membrane</keyword>
<comment type="caution">
    <text evidence="2">The sequence shown here is derived from an EMBL/GenBank/DDBJ whole genome shotgun (WGS) entry which is preliminary data.</text>
</comment>
<evidence type="ECO:0000313" key="3">
    <source>
        <dbReference type="Proteomes" id="UP000233425"/>
    </source>
</evidence>